<evidence type="ECO:0000313" key="2">
    <source>
        <dbReference type="EMBL" id="QNP44727.1"/>
    </source>
</evidence>
<gene>
    <name evidence="2" type="ORF">H9L14_07985</name>
</gene>
<name>A0ABX6T725_9SPHN</name>
<evidence type="ECO:0000313" key="3">
    <source>
        <dbReference type="Proteomes" id="UP000516105"/>
    </source>
</evidence>
<dbReference type="Proteomes" id="UP000516105">
    <property type="component" value="Chromosome"/>
</dbReference>
<dbReference type="RefSeq" id="WP_187707685.1">
    <property type="nucleotide sequence ID" value="NZ_CP060782.1"/>
</dbReference>
<dbReference type="Pfam" id="PF01963">
    <property type="entry name" value="TraB_PrgY_gumN"/>
    <property type="match status" value="1"/>
</dbReference>
<dbReference type="EMBL" id="CP060782">
    <property type="protein sequence ID" value="QNP44727.1"/>
    <property type="molecule type" value="Genomic_DNA"/>
</dbReference>
<keyword evidence="1" id="KW-0732">Signal</keyword>
<feature type="signal peptide" evidence="1">
    <location>
        <begin position="1"/>
        <end position="16"/>
    </location>
</feature>
<dbReference type="InterPro" id="IPR002816">
    <property type="entry name" value="TraB/PrgY/GumN_fam"/>
</dbReference>
<accession>A0ABX6T725</accession>
<organism evidence="2 3">
    <name type="scientific">Sphingomonas sediminicola</name>
    <dbReference type="NCBI Taxonomy" id="386874"/>
    <lineage>
        <taxon>Bacteria</taxon>
        <taxon>Pseudomonadati</taxon>
        <taxon>Pseudomonadota</taxon>
        <taxon>Alphaproteobacteria</taxon>
        <taxon>Sphingomonadales</taxon>
        <taxon>Sphingomonadaceae</taxon>
        <taxon>Sphingomonas</taxon>
    </lineage>
</organism>
<sequence length="109" mass="11824">MIAALIAAAISTSAPAGPPVQASVPNARPALYVVNDEDTVIYLFGTFHALDGKSEWFNDEVRTAFSGSDELVLETLVPTFLLKKPPVQRTPLRVSAFSRWVPSRALRPS</sequence>
<feature type="chain" id="PRO_5046286555" evidence="1">
    <location>
        <begin position="17"/>
        <end position="109"/>
    </location>
</feature>
<proteinExistence type="predicted"/>
<reference evidence="2 3" key="1">
    <citation type="submission" date="2020-08" db="EMBL/GenBank/DDBJ databases">
        <title>Genome sequence of Sphingomonas sediminicola KACC 15039T.</title>
        <authorList>
            <person name="Hyun D.-W."/>
            <person name="Bae J.-W."/>
        </authorList>
    </citation>
    <scope>NUCLEOTIDE SEQUENCE [LARGE SCALE GENOMIC DNA]</scope>
    <source>
        <strain evidence="2 3">KACC 15039</strain>
    </source>
</reference>
<evidence type="ECO:0000256" key="1">
    <source>
        <dbReference type="SAM" id="SignalP"/>
    </source>
</evidence>
<protein>
    <submittedName>
        <fullName evidence="2">TraB/GumN family protein</fullName>
    </submittedName>
</protein>
<keyword evidence="3" id="KW-1185">Reference proteome</keyword>